<name>A0ABU9ZJB7_9HYPH</name>
<evidence type="ECO:0000256" key="1">
    <source>
        <dbReference type="SAM" id="MobiDB-lite"/>
    </source>
</evidence>
<evidence type="ECO:0000313" key="2">
    <source>
        <dbReference type="EMBL" id="MEN3231246.1"/>
    </source>
</evidence>
<dbReference type="RefSeq" id="WP_183667557.1">
    <property type="nucleotide sequence ID" value="NZ_JACHOS010000005.1"/>
</dbReference>
<feature type="compositionally biased region" description="Pro residues" evidence="1">
    <location>
        <begin position="49"/>
        <end position="65"/>
    </location>
</feature>
<sequence length="72" mass="7383">MTRFRPIALVAVLLFALVAVTVVVLRSTGVGPDSGRDTAKLPAGTACDPPRPGAAPRPPECPQAAPPNAREP</sequence>
<reference evidence="2 3" key="1">
    <citation type="journal article" date="2023" name="PLoS ONE">
        <title>Complete genome assembly of Hawai'i environmental nontuberculous mycobacteria reveals unexpected co-isolation with methylobacteria.</title>
        <authorList>
            <person name="Hendrix J."/>
            <person name="Epperson L.E."/>
            <person name="Tong E.I."/>
            <person name="Chan Y.L."/>
            <person name="Hasan N.A."/>
            <person name="Dawrs S.N."/>
            <person name="Norton G.J."/>
            <person name="Virdi R."/>
            <person name="Crooks J.L."/>
            <person name="Chan E.D."/>
            <person name="Honda J.R."/>
            <person name="Strong M."/>
        </authorList>
    </citation>
    <scope>NUCLEOTIDE SEQUENCE [LARGE SCALE GENOMIC DNA]</scope>
    <source>
        <strain evidence="2 3">NJH_HI01</strain>
    </source>
</reference>
<protein>
    <submittedName>
        <fullName evidence="2">Molecular chaperone-like protein</fullName>
    </submittedName>
</protein>
<keyword evidence="3" id="KW-1185">Reference proteome</keyword>
<proteinExistence type="predicted"/>
<accession>A0ABU9ZJB7</accession>
<evidence type="ECO:0000313" key="3">
    <source>
        <dbReference type="Proteomes" id="UP001404845"/>
    </source>
</evidence>
<dbReference type="Proteomes" id="UP001404845">
    <property type="component" value="Unassembled WGS sequence"/>
</dbReference>
<comment type="caution">
    <text evidence="2">The sequence shown here is derived from an EMBL/GenBank/DDBJ whole genome shotgun (WGS) entry which is preliminary data.</text>
</comment>
<dbReference type="EMBL" id="JAQYXL010000001">
    <property type="protein sequence ID" value="MEN3231246.1"/>
    <property type="molecule type" value="Genomic_DNA"/>
</dbReference>
<feature type="region of interest" description="Disordered" evidence="1">
    <location>
        <begin position="28"/>
        <end position="72"/>
    </location>
</feature>
<gene>
    <name evidence="2" type="ORF">PUR21_27075</name>
</gene>
<organism evidence="2 3">
    <name type="scientific">Methylorubrum rhodesianum</name>
    <dbReference type="NCBI Taxonomy" id="29427"/>
    <lineage>
        <taxon>Bacteria</taxon>
        <taxon>Pseudomonadati</taxon>
        <taxon>Pseudomonadota</taxon>
        <taxon>Alphaproteobacteria</taxon>
        <taxon>Hyphomicrobiales</taxon>
        <taxon>Methylobacteriaceae</taxon>
        <taxon>Methylorubrum</taxon>
    </lineage>
</organism>